<proteinExistence type="predicted"/>
<name>A0A383A354_9ZZZZ</name>
<gene>
    <name evidence="1" type="ORF">METZ01_LOCUS454262</name>
</gene>
<evidence type="ECO:0000313" key="1">
    <source>
        <dbReference type="EMBL" id="SVE01408.1"/>
    </source>
</evidence>
<dbReference type="AlphaFoldDB" id="A0A383A354"/>
<sequence>MIFIAVGPFSCLMVGAILINKKYISSFFYKFETYFQTIVLKMVTECQRNGKYYLNWLVLLLDNENPEVSQILLKC</sequence>
<protein>
    <submittedName>
        <fullName evidence="1">Uncharacterized protein</fullName>
    </submittedName>
</protein>
<dbReference type="EMBL" id="UINC01188271">
    <property type="protein sequence ID" value="SVE01408.1"/>
    <property type="molecule type" value="Genomic_DNA"/>
</dbReference>
<reference evidence="1" key="1">
    <citation type="submission" date="2018-05" db="EMBL/GenBank/DDBJ databases">
        <authorList>
            <person name="Lanie J.A."/>
            <person name="Ng W.-L."/>
            <person name="Kazmierczak K.M."/>
            <person name="Andrzejewski T.M."/>
            <person name="Davidsen T.M."/>
            <person name="Wayne K.J."/>
            <person name="Tettelin H."/>
            <person name="Glass J.I."/>
            <person name="Rusch D."/>
            <person name="Podicherti R."/>
            <person name="Tsui H.-C.T."/>
            <person name="Winkler M.E."/>
        </authorList>
    </citation>
    <scope>NUCLEOTIDE SEQUENCE</scope>
</reference>
<organism evidence="1">
    <name type="scientific">marine metagenome</name>
    <dbReference type="NCBI Taxonomy" id="408172"/>
    <lineage>
        <taxon>unclassified sequences</taxon>
        <taxon>metagenomes</taxon>
        <taxon>ecological metagenomes</taxon>
    </lineage>
</organism>
<accession>A0A383A354</accession>